<reference evidence="4" key="1">
    <citation type="journal article" date="2023" name="Mol. Phylogenet. Evol.">
        <title>Genome-scale phylogeny and comparative genomics of the fungal order Sordariales.</title>
        <authorList>
            <person name="Hensen N."/>
            <person name="Bonometti L."/>
            <person name="Westerberg I."/>
            <person name="Brannstrom I.O."/>
            <person name="Guillou S."/>
            <person name="Cros-Aarteil S."/>
            <person name="Calhoun S."/>
            <person name="Haridas S."/>
            <person name="Kuo A."/>
            <person name="Mondo S."/>
            <person name="Pangilinan J."/>
            <person name="Riley R."/>
            <person name="LaButti K."/>
            <person name="Andreopoulos B."/>
            <person name="Lipzen A."/>
            <person name="Chen C."/>
            <person name="Yan M."/>
            <person name="Daum C."/>
            <person name="Ng V."/>
            <person name="Clum A."/>
            <person name="Steindorff A."/>
            <person name="Ohm R.A."/>
            <person name="Martin F."/>
            <person name="Silar P."/>
            <person name="Natvig D.O."/>
            <person name="Lalanne C."/>
            <person name="Gautier V."/>
            <person name="Ament-Velasquez S.L."/>
            <person name="Kruys A."/>
            <person name="Hutchinson M.I."/>
            <person name="Powell A.J."/>
            <person name="Barry K."/>
            <person name="Miller A.N."/>
            <person name="Grigoriev I.V."/>
            <person name="Debuchy R."/>
            <person name="Gladieux P."/>
            <person name="Hiltunen Thoren M."/>
            <person name="Johannesson H."/>
        </authorList>
    </citation>
    <scope>NUCLEOTIDE SEQUENCE</scope>
    <source>
        <strain evidence="4">CBS 118394</strain>
    </source>
</reference>
<feature type="compositionally biased region" description="Acidic residues" evidence="3">
    <location>
        <begin position="293"/>
        <end position="310"/>
    </location>
</feature>
<feature type="region of interest" description="Disordered" evidence="3">
    <location>
        <begin position="1"/>
        <end position="351"/>
    </location>
</feature>
<evidence type="ECO:0000313" key="5">
    <source>
        <dbReference type="Proteomes" id="UP001283341"/>
    </source>
</evidence>
<dbReference type="SMART" id="SM00784">
    <property type="entry name" value="SPT2"/>
    <property type="match status" value="1"/>
</dbReference>
<feature type="compositionally biased region" description="Polar residues" evidence="3">
    <location>
        <begin position="85"/>
        <end position="95"/>
    </location>
</feature>
<dbReference type="EMBL" id="JAUEDM010000001">
    <property type="protein sequence ID" value="KAK3330441.1"/>
    <property type="molecule type" value="Genomic_DNA"/>
</dbReference>
<feature type="compositionally biased region" description="Basic and acidic residues" evidence="3">
    <location>
        <begin position="338"/>
        <end position="351"/>
    </location>
</feature>
<dbReference type="AlphaFoldDB" id="A0AAE0ITT8"/>
<evidence type="ECO:0000313" key="4">
    <source>
        <dbReference type="EMBL" id="KAK3330441.1"/>
    </source>
</evidence>
<proteinExistence type="inferred from homology"/>
<evidence type="ECO:0000256" key="2">
    <source>
        <dbReference type="ARBA" id="ARBA00023054"/>
    </source>
</evidence>
<name>A0AAE0ITT8_9PEZI</name>
<evidence type="ECO:0008006" key="6">
    <source>
        <dbReference type="Google" id="ProtNLM"/>
    </source>
</evidence>
<keyword evidence="2" id="KW-0175">Coiled coil</keyword>
<gene>
    <name evidence="4" type="ORF">B0H66DRAFT_597981</name>
</gene>
<comment type="similarity">
    <text evidence="1">Belongs to the SPT2 family.</text>
</comment>
<dbReference type="InterPro" id="IPR013256">
    <property type="entry name" value="Chromatin_SPT2"/>
</dbReference>
<feature type="compositionally biased region" description="Low complexity" evidence="3">
    <location>
        <begin position="104"/>
        <end position="126"/>
    </location>
</feature>
<keyword evidence="5" id="KW-1185">Reference proteome</keyword>
<dbReference type="Proteomes" id="UP001283341">
    <property type="component" value="Unassembled WGS sequence"/>
</dbReference>
<protein>
    <recommendedName>
        <fullName evidence="6">SPT2 chromatin protein</fullName>
    </recommendedName>
</protein>
<accession>A0AAE0ITT8</accession>
<organism evidence="4 5">
    <name type="scientific">Apodospora peruviana</name>
    <dbReference type="NCBI Taxonomy" id="516989"/>
    <lineage>
        <taxon>Eukaryota</taxon>
        <taxon>Fungi</taxon>
        <taxon>Dikarya</taxon>
        <taxon>Ascomycota</taxon>
        <taxon>Pezizomycotina</taxon>
        <taxon>Sordariomycetes</taxon>
        <taxon>Sordariomycetidae</taxon>
        <taxon>Sordariales</taxon>
        <taxon>Lasiosphaeriaceae</taxon>
        <taxon>Apodospora</taxon>
    </lineage>
</organism>
<comment type="caution">
    <text evidence="4">The sequence shown here is derived from an EMBL/GenBank/DDBJ whole genome shotgun (WGS) entry which is preliminary data.</text>
</comment>
<evidence type="ECO:0000256" key="1">
    <source>
        <dbReference type="ARBA" id="ARBA00006461"/>
    </source>
</evidence>
<feature type="compositionally biased region" description="Low complexity" evidence="3">
    <location>
        <begin position="241"/>
        <end position="252"/>
    </location>
</feature>
<evidence type="ECO:0000256" key="3">
    <source>
        <dbReference type="SAM" id="MobiDB-lite"/>
    </source>
</evidence>
<sequence>MPISDLLASISGEKPANPSTTQTRPISAIPKRKAEDEPHSAAAKTRRTVSPPNGFSQQNGYSSKPPPRPITKPTGSLGDKPASSPRPSTYQSSAASHRPGSTPARSGGNSASTSSSRGLLPSRPLANSPTTTASGQTSQPKKRSFAEIMARAKEQTAQREQFGKIQHKPVEKGLTMKERKEQKAAEARQLKKTGRSLQARNGGTVAGPRSGASGESLPRSKAATGKPVSAPVGEVKKVKKAALATTGYTGTARPRPGATVSKSGSAAKPALDTGSRDRAPYSGALSRSRRDYYDDEMDDFIEYDDDEEEPGPGRRGGYDSLGEDESDMEAGLTDIEEEDRRAEMAARREDKEQELLEARLKREKEEKRRRLLGATR</sequence>
<feature type="compositionally biased region" description="Polar residues" evidence="3">
    <location>
        <begin position="127"/>
        <end position="139"/>
    </location>
</feature>
<feature type="compositionally biased region" description="Basic and acidic residues" evidence="3">
    <location>
        <begin position="168"/>
        <end position="189"/>
    </location>
</feature>
<reference evidence="4" key="2">
    <citation type="submission" date="2023-06" db="EMBL/GenBank/DDBJ databases">
        <authorList>
            <consortium name="Lawrence Berkeley National Laboratory"/>
            <person name="Haridas S."/>
            <person name="Hensen N."/>
            <person name="Bonometti L."/>
            <person name="Westerberg I."/>
            <person name="Brannstrom I.O."/>
            <person name="Guillou S."/>
            <person name="Cros-Aarteil S."/>
            <person name="Calhoun S."/>
            <person name="Kuo A."/>
            <person name="Mondo S."/>
            <person name="Pangilinan J."/>
            <person name="Riley R."/>
            <person name="Labutti K."/>
            <person name="Andreopoulos B."/>
            <person name="Lipzen A."/>
            <person name="Chen C."/>
            <person name="Yanf M."/>
            <person name="Daum C."/>
            <person name="Ng V."/>
            <person name="Clum A."/>
            <person name="Steindorff A."/>
            <person name="Ohm R."/>
            <person name="Martin F."/>
            <person name="Silar P."/>
            <person name="Natvig D."/>
            <person name="Lalanne C."/>
            <person name="Gautier V."/>
            <person name="Ament-Velasquez S.L."/>
            <person name="Kruys A."/>
            <person name="Hutchinson M.I."/>
            <person name="Powell A.J."/>
            <person name="Barry K."/>
            <person name="Miller A.N."/>
            <person name="Grigoriev I.V."/>
            <person name="Debuchy R."/>
            <person name="Gladieux P."/>
            <person name="Thoren M.H."/>
            <person name="Johannesson H."/>
        </authorList>
    </citation>
    <scope>NUCLEOTIDE SEQUENCE</scope>
    <source>
        <strain evidence="4">CBS 118394</strain>
    </source>
</reference>
<feature type="compositionally biased region" description="Polar residues" evidence="3">
    <location>
        <begin position="48"/>
        <end position="62"/>
    </location>
</feature>